<dbReference type="InterPro" id="IPR006085">
    <property type="entry name" value="XPG_DNA_repair_N"/>
</dbReference>
<evidence type="ECO:0000259" key="17">
    <source>
        <dbReference type="SMART" id="SM00484"/>
    </source>
</evidence>
<dbReference type="CDD" id="cd09908">
    <property type="entry name" value="H3TH_EXO1"/>
    <property type="match status" value="1"/>
</dbReference>
<dbReference type="EMBL" id="DS985246">
    <property type="protein sequence ID" value="EDV24061.1"/>
    <property type="molecule type" value="Genomic_DNA"/>
</dbReference>
<dbReference type="AlphaFoldDB" id="B3S0T1"/>
<reference evidence="19 20" key="1">
    <citation type="journal article" date="2008" name="Nature">
        <title>The Trichoplax genome and the nature of placozoans.</title>
        <authorList>
            <person name="Srivastava M."/>
            <person name="Begovic E."/>
            <person name="Chapman J."/>
            <person name="Putnam N.H."/>
            <person name="Hellsten U."/>
            <person name="Kawashima T."/>
            <person name="Kuo A."/>
            <person name="Mitros T."/>
            <person name="Salamov A."/>
            <person name="Carpenter M.L."/>
            <person name="Signorovitch A.Y."/>
            <person name="Moreno M.A."/>
            <person name="Kamm K."/>
            <person name="Grimwood J."/>
            <person name="Schmutz J."/>
            <person name="Shapiro H."/>
            <person name="Grigoriev I.V."/>
            <person name="Buss L.W."/>
            <person name="Schierwater B."/>
            <person name="Dellaporta S.L."/>
            <person name="Rokhsar D.S."/>
        </authorList>
    </citation>
    <scope>NUCLEOTIDE SEQUENCE [LARGE SCALE GENOMIC DNA]</scope>
    <source>
        <strain evidence="19 20">Grell-BS-1999</strain>
    </source>
</reference>
<comment type="subcellular location">
    <subcellularLocation>
        <location evidence="1 16">Nucleus</location>
    </subcellularLocation>
</comment>
<dbReference type="InterPro" id="IPR036279">
    <property type="entry name" value="5-3_exonuclease_C_sf"/>
</dbReference>
<dbReference type="InParanoid" id="B3S0T1"/>
<keyword evidence="12 16" id="KW-0238">DNA-binding</keyword>
<evidence type="ECO:0000256" key="7">
    <source>
        <dbReference type="ARBA" id="ARBA00022769"/>
    </source>
</evidence>
<evidence type="ECO:0000256" key="14">
    <source>
        <dbReference type="ARBA" id="ARBA00023242"/>
    </source>
</evidence>
<dbReference type="eggNOG" id="KOG2518">
    <property type="taxonomic scope" value="Eukaryota"/>
</dbReference>
<evidence type="ECO:0000256" key="1">
    <source>
        <dbReference type="ARBA" id="ARBA00004123"/>
    </source>
</evidence>
<evidence type="ECO:0000256" key="4">
    <source>
        <dbReference type="ARBA" id="ARBA00022722"/>
    </source>
</evidence>
<dbReference type="HOGENOM" id="CLU_008978_3_0_1"/>
<dbReference type="GO" id="GO:0035312">
    <property type="term" value="F:5'-3' DNA exonuclease activity"/>
    <property type="evidence" value="ECO:0000318"/>
    <property type="project" value="GO_Central"/>
</dbReference>
<dbReference type="GO" id="GO:0005634">
    <property type="term" value="C:nucleus"/>
    <property type="evidence" value="ECO:0000318"/>
    <property type="project" value="GO_Central"/>
</dbReference>
<feature type="domain" description="XPG-I" evidence="17">
    <location>
        <begin position="143"/>
        <end position="213"/>
    </location>
</feature>
<organism evidence="19 20">
    <name type="scientific">Trichoplax adhaerens</name>
    <name type="common">Trichoplax reptans</name>
    <dbReference type="NCBI Taxonomy" id="10228"/>
    <lineage>
        <taxon>Eukaryota</taxon>
        <taxon>Metazoa</taxon>
        <taxon>Placozoa</taxon>
        <taxon>Uniplacotomia</taxon>
        <taxon>Trichoplacea</taxon>
        <taxon>Trichoplacidae</taxon>
        <taxon>Trichoplax</taxon>
    </lineage>
</organism>
<evidence type="ECO:0000256" key="3">
    <source>
        <dbReference type="ARBA" id="ARBA00020324"/>
    </source>
</evidence>
<dbReference type="CTD" id="6754436"/>
<dbReference type="Pfam" id="PF00752">
    <property type="entry name" value="XPG_N"/>
    <property type="match status" value="1"/>
</dbReference>
<dbReference type="Pfam" id="PF00867">
    <property type="entry name" value="XPG_I"/>
    <property type="match status" value="1"/>
</dbReference>
<dbReference type="InterPro" id="IPR008918">
    <property type="entry name" value="HhH2"/>
</dbReference>
<dbReference type="PANTHER" id="PTHR11081">
    <property type="entry name" value="FLAP ENDONUCLEASE FAMILY MEMBER"/>
    <property type="match status" value="1"/>
</dbReference>
<evidence type="ECO:0000256" key="16">
    <source>
        <dbReference type="RuleBase" id="RU910737"/>
    </source>
</evidence>
<dbReference type="PANTHER" id="PTHR11081:SF8">
    <property type="entry name" value="EXONUCLEASE 1"/>
    <property type="match status" value="1"/>
</dbReference>
<dbReference type="EC" id="3.1.-.-" evidence="16"/>
<comment type="similarity">
    <text evidence="2 16">Belongs to the XPG/RAD2 endonuclease family. EXO1 subfamily.</text>
</comment>
<dbReference type="KEGG" id="tad:TRIADDRAFT_26121"/>
<name>B3S0T1_TRIAD</name>
<dbReference type="GO" id="GO:0006298">
    <property type="term" value="P:mismatch repair"/>
    <property type="evidence" value="ECO:0000318"/>
    <property type="project" value="GO_Central"/>
</dbReference>
<feature type="domain" description="XPG N-terminal" evidence="18">
    <location>
        <begin position="1"/>
        <end position="99"/>
    </location>
</feature>
<dbReference type="InterPro" id="IPR037315">
    <property type="entry name" value="EXO1_H3TH"/>
</dbReference>
<keyword evidence="14 16" id="KW-0539">Nucleus</keyword>
<keyword evidence="6 16" id="KW-0227">DNA damage</keyword>
<sequence>MGIQGLLPLLKAIQRPARIEEFAGCTVAVDSYCWLHRGVYGCSKEIIEGKATRMYVNYCMKRIEMLINFNVKPIMVFDGGHLPSKMQKEEERKLNRQFNKSKGIEYLRQDKYIDALDCFRRAVDITPAMALELIKARLELIQNLKDIECIVAPYEADAQLAYLSKADLVDAVITEDSDLLVFGCKKVLFKLDPNGRGIEIRLDRLREVKDIDLNGVDHEAFRHICILSGCDYLPSIPGMGLKTAYKIMKRNRMKVYSAIKYIRRQNTMKVPKNYETQFKMADETFLYQVVFDPVTKTTIPLTPYPKDIEPSTLEHAGQYPSLRKNP</sequence>
<protein>
    <recommendedName>
        <fullName evidence="3 16">Exonuclease 1</fullName>
        <ecNumber evidence="16">3.1.-.-</ecNumber>
    </recommendedName>
</protein>
<evidence type="ECO:0000256" key="10">
    <source>
        <dbReference type="ARBA" id="ARBA00022842"/>
    </source>
</evidence>
<dbReference type="Gene3D" id="1.10.150.20">
    <property type="entry name" value="5' to 3' exonuclease, C-terminal subdomain"/>
    <property type="match status" value="1"/>
</dbReference>
<evidence type="ECO:0000313" key="19">
    <source>
        <dbReference type="EMBL" id="EDV24061.1"/>
    </source>
</evidence>
<dbReference type="Gene3D" id="3.40.50.1010">
    <property type="entry name" value="5'-nuclease"/>
    <property type="match status" value="1"/>
</dbReference>
<evidence type="ECO:0000256" key="6">
    <source>
        <dbReference type="ARBA" id="ARBA00022763"/>
    </source>
</evidence>
<dbReference type="SUPFAM" id="SSF88723">
    <property type="entry name" value="PIN domain-like"/>
    <property type="match status" value="1"/>
</dbReference>
<comment type="function">
    <text evidence="16">5'-&gt;3' double-stranded DNA exonuclease which may also possess a cryptic 3'-&gt;5' double-stranded DNA exonuclease activity. Functions in DNA mismatch repair.</text>
</comment>
<keyword evidence="9 16" id="KW-0269">Exonuclease</keyword>
<dbReference type="GO" id="GO:0046872">
    <property type="term" value="F:metal ion binding"/>
    <property type="evidence" value="ECO:0007669"/>
    <property type="project" value="UniProtKB-UniRule"/>
</dbReference>
<dbReference type="FunFam" id="3.40.50.1010:FF:000002">
    <property type="entry name" value="Exonuclease 1, putative"/>
    <property type="match status" value="1"/>
</dbReference>
<evidence type="ECO:0000256" key="2">
    <source>
        <dbReference type="ARBA" id="ARBA00010563"/>
    </source>
</evidence>
<keyword evidence="20" id="KW-1185">Reference proteome</keyword>
<dbReference type="PRINTS" id="PR00853">
    <property type="entry name" value="XPGRADSUPER"/>
</dbReference>
<dbReference type="GeneID" id="6754436"/>
<evidence type="ECO:0000256" key="11">
    <source>
        <dbReference type="ARBA" id="ARBA00022881"/>
    </source>
</evidence>
<dbReference type="SUPFAM" id="SSF47807">
    <property type="entry name" value="5' to 3' exonuclease, C-terminal subdomain"/>
    <property type="match status" value="1"/>
</dbReference>
<evidence type="ECO:0000256" key="15">
    <source>
        <dbReference type="PROSITE-ProRule" id="PRU00339"/>
    </source>
</evidence>
<dbReference type="SMART" id="SM00485">
    <property type="entry name" value="XPGN"/>
    <property type="match status" value="1"/>
</dbReference>
<dbReference type="CDD" id="cd09857">
    <property type="entry name" value="PIN_EXO1"/>
    <property type="match status" value="1"/>
</dbReference>
<dbReference type="InterPro" id="IPR019734">
    <property type="entry name" value="TPR_rpt"/>
</dbReference>
<evidence type="ECO:0000256" key="5">
    <source>
        <dbReference type="ARBA" id="ARBA00022723"/>
    </source>
</evidence>
<dbReference type="Proteomes" id="UP000009022">
    <property type="component" value="Unassembled WGS sequence"/>
</dbReference>
<keyword evidence="10 16" id="KW-0460">Magnesium</keyword>
<dbReference type="GO" id="GO:0003677">
    <property type="term" value="F:DNA binding"/>
    <property type="evidence" value="ECO:0007669"/>
    <property type="project" value="UniProtKB-UniRule"/>
</dbReference>
<dbReference type="RefSeq" id="XP_002113587.1">
    <property type="nucleotide sequence ID" value="XM_002113551.1"/>
</dbReference>
<evidence type="ECO:0000313" key="20">
    <source>
        <dbReference type="Proteomes" id="UP000009022"/>
    </source>
</evidence>
<dbReference type="GO" id="GO:0017108">
    <property type="term" value="F:5'-flap endonuclease activity"/>
    <property type="evidence" value="ECO:0000318"/>
    <property type="project" value="GO_Central"/>
</dbReference>
<keyword evidence="8 16" id="KW-0378">Hydrolase</keyword>
<keyword evidence="5 16" id="KW-0479">Metal-binding</keyword>
<dbReference type="InterPro" id="IPR006084">
    <property type="entry name" value="XPG/Rad2"/>
</dbReference>
<dbReference type="InterPro" id="IPR029060">
    <property type="entry name" value="PIN-like_dom_sf"/>
</dbReference>
<evidence type="ECO:0000256" key="8">
    <source>
        <dbReference type="ARBA" id="ARBA00022801"/>
    </source>
</evidence>
<dbReference type="InterPro" id="IPR044752">
    <property type="entry name" value="PIN-like_EXO1"/>
</dbReference>
<dbReference type="InterPro" id="IPR006086">
    <property type="entry name" value="XPG-I_dom"/>
</dbReference>
<dbReference type="PhylomeDB" id="B3S0T1"/>
<comment type="cofactor">
    <cofactor evidence="16">
        <name>Mg(2+)</name>
        <dbReference type="ChEBI" id="CHEBI:18420"/>
    </cofactor>
    <text evidence="16">Binds 2 magnesium ions per subunit. They probably participate in the reaction catalyzed by the enzyme. May bind an additional third magnesium ion after substrate binding.</text>
</comment>
<keyword evidence="13 16" id="KW-0234">DNA repair</keyword>
<keyword evidence="15" id="KW-0802">TPR repeat</keyword>
<dbReference type="OMA" id="DVQFRAM"/>
<dbReference type="STRING" id="10228.B3S0T1"/>
<accession>B3S0T1</accession>
<proteinExistence type="inferred from homology"/>
<evidence type="ECO:0000256" key="9">
    <source>
        <dbReference type="ARBA" id="ARBA00022839"/>
    </source>
</evidence>
<dbReference type="FunFam" id="1.10.150.20:FF:000011">
    <property type="entry name" value="exonuclease 1"/>
    <property type="match status" value="1"/>
</dbReference>
<dbReference type="SMART" id="SM00279">
    <property type="entry name" value="HhH2"/>
    <property type="match status" value="1"/>
</dbReference>
<feature type="repeat" description="TPR" evidence="15">
    <location>
        <begin position="96"/>
        <end position="129"/>
    </location>
</feature>
<evidence type="ECO:0000256" key="12">
    <source>
        <dbReference type="ARBA" id="ARBA00023125"/>
    </source>
</evidence>
<keyword evidence="4 16" id="KW-0540">Nuclease</keyword>
<dbReference type="PROSITE" id="PS50005">
    <property type="entry name" value="TPR"/>
    <property type="match status" value="1"/>
</dbReference>
<dbReference type="SMART" id="SM00484">
    <property type="entry name" value="XPGI"/>
    <property type="match status" value="1"/>
</dbReference>
<keyword evidence="7 16" id="KW-0228">DNA excision</keyword>
<keyword evidence="11 16" id="KW-0267">Excision nuclease</keyword>
<gene>
    <name evidence="19" type="ORF">TRIADDRAFT_26121</name>
</gene>
<evidence type="ECO:0000259" key="18">
    <source>
        <dbReference type="SMART" id="SM00485"/>
    </source>
</evidence>
<dbReference type="GO" id="GO:0006310">
    <property type="term" value="P:DNA recombination"/>
    <property type="evidence" value="ECO:0000318"/>
    <property type="project" value="GO_Central"/>
</dbReference>
<evidence type="ECO:0000256" key="13">
    <source>
        <dbReference type="ARBA" id="ARBA00023204"/>
    </source>
</evidence>
<dbReference type="OrthoDB" id="26491at2759"/>